<evidence type="ECO:0000313" key="2">
    <source>
        <dbReference type="Proteomes" id="UP001272242"/>
    </source>
</evidence>
<dbReference type="RefSeq" id="WP_261187661.1">
    <property type="nucleotide sequence ID" value="NZ_JAXBLV010000034.1"/>
</dbReference>
<dbReference type="EMBL" id="JAXBLV010000034">
    <property type="protein sequence ID" value="MDY3558520.1"/>
    <property type="molecule type" value="Genomic_DNA"/>
</dbReference>
<proteinExistence type="predicted"/>
<protein>
    <submittedName>
        <fullName evidence="1">Uncharacterized protein</fullName>
    </submittedName>
</protein>
<organism evidence="1 2">
    <name type="scientific">Gemmata algarum</name>
    <dbReference type="NCBI Taxonomy" id="2975278"/>
    <lineage>
        <taxon>Bacteria</taxon>
        <taxon>Pseudomonadati</taxon>
        <taxon>Planctomycetota</taxon>
        <taxon>Planctomycetia</taxon>
        <taxon>Gemmatales</taxon>
        <taxon>Gemmataceae</taxon>
        <taxon>Gemmata</taxon>
    </lineage>
</organism>
<accession>A0ABU5ETJ3</accession>
<reference evidence="2" key="1">
    <citation type="journal article" date="2023" name="Mar. Drugs">
        <title>Gemmata algarum, a Novel Planctomycete Isolated from an Algal Mat, Displays Antimicrobial Activity.</title>
        <authorList>
            <person name="Kumar G."/>
            <person name="Kallscheuer N."/>
            <person name="Kashif M."/>
            <person name="Ahamad S."/>
            <person name="Jagadeeshwari U."/>
            <person name="Pannikurungottu S."/>
            <person name="Haufschild T."/>
            <person name="Kabuu M."/>
            <person name="Sasikala C."/>
            <person name="Jogler C."/>
            <person name="Ramana C."/>
        </authorList>
    </citation>
    <scope>NUCLEOTIDE SEQUENCE [LARGE SCALE GENOMIC DNA]</scope>
    <source>
        <strain evidence="2">JC673</strain>
    </source>
</reference>
<keyword evidence="2" id="KW-1185">Reference proteome</keyword>
<sequence length="139" mass="15164">MAEGLPLFSTAALAVLDRMPFDPAARGSYDLMSGGLWWPDEFPGPGTADGKLVRLAGAYRCLLAYRRALTLGEERDGFRPVWEQVVRHAPNWPGLRPERRGNRAAQRLRAALRRADTCLADFESRLGAGEPGAAQDTAG</sequence>
<name>A0ABU5ETJ3_9BACT</name>
<dbReference type="Proteomes" id="UP001272242">
    <property type="component" value="Unassembled WGS sequence"/>
</dbReference>
<comment type="caution">
    <text evidence="1">The sequence shown here is derived from an EMBL/GenBank/DDBJ whole genome shotgun (WGS) entry which is preliminary data.</text>
</comment>
<evidence type="ECO:0000313" key="1">
    <source>
        <dbReference type="EMBL" id="MDY3558520.1"/>
    </source>
</evidence>
<gene>
    <name evidence="1" type="ORF">R5W23_005640</name>
</gene>